<dbReference type="Proteomes" id="UP000053477">
    <property type="component" value="Unassembled WGS sequence"/>
</dbReference>
<evidence type="ECO:0000313" key="1">
    <source>
        <dbReference type="EMBL" id="KLO05247.1"/>
    </source>
</evidence>
<evidence type="ECO:0000313" key="2">
    <source>
        <dbReference type="Proteomes" id="UP000053477"/>
    </source>
</evidence>
<name>A0A0H2R1P1_9AGAM</name>
<keyword evidence="2" id="KW-1185">Reference proteome</keyword>
<dbReference type="EMBL" id="KQ086338">
    <property type="protein sequence ID" value="KLO05247.1"/>
    <property type="molecule type" value="Genomic_DNA"/>
</dbReference>
<sequence length="261" mass="29739">MYRAVKKDAEFGTALRNEGGTGKSVLPREDAGPLVLQTYVDHQASLRSVAPRHLTKASTPGPEAKWHLSLLQEIAEIQFPNNNPDELYLIIYYDSVQWTMSISIAHLSCHIDAPASVDRIRRFKSLASEGNGLQFFSRLVEIHFYGKNTGVPDTFDFLFPQNFYGLPKIREGITQECLVYSQRSNAVYRSHYHDFSGDREGIPIYSDPDELDAVLSFVEKETIEKDDDRPYPLNLKRILEKIEDAEKEYVLHNPFDGGEIL</sequence>
<accession>A0A0H2R1P1</accession>
<protein>
    <submittedName>
        <fullName evidence="1">Uncharacterized protein</fullName>
    </submittedName>
</protein>
<gene>
    <name evidence="1" type="ORF">SCHPADRAFT_933715</name>
</gene>
<proteinExistence type="predicted"/>
<organism evidence="1 2">
    <name type="scientific">Schizopora paradoxa</name>
    <dbReference type="NCBI Taxonomy" id="27342"/>
    <lineage>
        <taxon>Eukaryota</taxon>
        <taxon>Fungi</taxon>
        <taxon>Dikarya</taxon>
        <taxon>Basidiomycota</taxon>
        <taxon>Agaricomycotina</taxon>
        <taxon>Agaricomycetes</taxon>
        <taxon>Hymenochaetales</taxon>
        <taxon>Schizoporaceae</taxon>
        <taxon>Schizopora</taxon>
    </lineage>
</organism>
<reference evidence="1 2" key="1">
    <citation type="submission" date="2015-04" db="EMBL/GenBank/DDBJ databases">
        <title>Complete genome sequence of Schizopora paradoxa KUC8140, a cosmopolitan wood degrader in East Asia.</title>
        <authorList>
            <consortium name="DOE Joint Genome Institute"/>
            <person name="Min B."/>
            <person name="Park H."/>
            <person name="Jang Y."/>
            <person name="Kim J.-J."/>
            <person name="Kim K.H."/>
            <person name="Pangilinan J."/>
            <person name="Lipzen A."/>
            <person name="Riley R."/>
            <person name="Grigoriev I.V."/>
            <person name="Spatafora J.W."/>
            <person name="Choi I.-G."/>
        </authorList>
    </citation>
    <scope>NUCLEOTIDE SEQUENCE [LARGE SCALE GENOMIC DNA]</scope>
    <source>
        <strain evidence="1 2">KUC8140</strain>
    </source>
</reference>
<dbReference type="InParanoid" id="A0A0H2R1P1"/>
<dbReference type="AlphaFoldDB" id="A0A0H2R1P1"/>